<sequence>MQSAKRVAGWVVLFGAFLYGGYLVGHSTTGVSSETHHTTSKPIHTASHPLASGHPSSSVSVHGTRASSGTSGTATATATATSGLQAGQFAPGFTLRTTTGARVSLSQLRGHPVWLNFWATWCPWCRKEIPELEKVQQEYGKQVDIYGVAVQQPQETVSQYMAQAHMNYPVLLDAQGSVAALYGIEFYPTSVFISPGGKILAVYQGAFLSEHNMRPYLQRLLHS</sequence>
<keyword evidence="2" id="KW-0472">Membrane</keyword>
<dbReference type="SUPFAM" id="SSF52833">
    <property type="entry name" value="Thioredoxin-like"/>
    <property type="match status" value="1"/>
</dbReference>
<proteinExistence type="predicted"/>
<dbReference type="InterPro" id="IPR036249">
    <property type="entry name" value="Thioredoxin-like_sf"/>
</dbReference>
<dbReference type="InterPro" id="IPR000866">
    <property type="entry name" value="AhpC/TSA"/>
</dbReference>
<dbReference type="PROSITE" id="PS51352">
    <property type="entry name" value="THIOREDOXIN_2"/>
    <property type="match status" value="1"/>
</dbReference>
<dbReference type="PANTHER" id="PTHR42852">
    <property type="entry name" value="THIOL:DISULFIDE INTERCHANGE PROTEIN DSBE"/>
    <property type="match status" value="1"/>
</dbReference>
<name>A0A2T2XAN8_9FIRM</name>
<accession>A0A2T2XAN8</accession>
<comment type="caution">
    <text evidence="4">The sequence shown here is derived from an EMBL/GenBank/DDBJ whole genome shotgun (WGS) entry which is preliminary data.</text>
</comment>
<dbReference type="InterPro" id="IPR050553">
    <property type="entry name" value="Thioredoxin_ResA/DsbE_sf"/>
</dbReference>
<evidence type="ECO:0000256" key="2">
    <source>
        <dbReference type="SAM" id="Phobius"/>
    </source>
</evidence>
<dbReference type="PANTHER" id="PTHR42852:SF17">
    <property type="entry name" value="THIOREDOXIN-LIKE PROTEIN HI_1115"/>
    <property type="match status" value="1"/>
</dbReference>
<dbReference type="Gene3D" id="3.40.30.10">
    <property type="entry name" value="Glutaredoxin"/>
    <property type="match status" value="1"/>
</dbReference>
<organism evidence="4 5">
    <name type="scientific">Sulfobacillus benefaciens</name>
    <dbReference type="NCBI Taxonomy" id="453960"/>
    <lineage>
        <taxon>Bacteria</taxon>
        <taxon>Bacillati</taxon>
        <taxon>Bacillota</taxon>
        <taxon>Clostridia</taxon>
        <taxon>Eubacteriales</taxon>
        <taxon>Clostridiales Family XVII. Incertae Sedis</taxon>
        <taxon>Sulfobacillus</taxon>
    </lineage>
</organism>
<dbReference type="GO" id="GO:0016491">
    <property type="term" value="F:oxidoreductase activity"/>
    <property type="evidence" value="ECO:0007669"/>
    <property type="project" value="InterPro"/>
</dbReference>
<evidence type="ECO:0000256" key="1">
    <source>
        <dbReference type="SAM" id="MobiDB-lite"/>
    </source>
</evidence>
<dbReference type="CDD" id="cd02966">
    <property type="entry name" value="TlpA_like_family"/>
    <property type="match status" value="1"/>
</dbReference>
<dbReference type="AlphaFoldDB" id="A0A2T2XAN8"/>
<evidence type="ECO:0000313" key="5">
    <source>
        <dbReference type="Proteomes" id="UP000242699"/>
    </source>
</evidence>
<dbReference type="InterPro" id="IPR013766">
    <property type="entry name" value="Thioredoxin_domain"/>
</dbReference>
<reference evidence="4 5" key="1">
    <citation type="journal article" date="2014" name="BMC Genomics">
        <title>Comparison of environmental and isolate Sulfobacillus genomes reveals diverse carbon, sulfur, nitrogen, and hydrogen metabolisms.</title>
        <authorList>
            <person name="Justice N.B."/>
            <person name="Norman A."/>
            <person name="Brown C.T."/>
            <person name="Singh A."/>
            <person name="Thomas B.C."/>
            <person name="Banfield J.F."/>
        </authorList>
    </citation>
    <scope>NUCLEOTIDE SEQUENCE [LARGE SCALE GENOMIC DNA]</scope>
    <source>
        <strain evidence="4">AMDSBA1</strain>
    </source>
</reference>
<protein>
    <submittedName>
        <fullName evidence="4">Redoxin</fullName>
    </submittedName>
</protein>
<dbReference type="EMBL" id="PXYT01000002">
    <property type="protein sequence ID" value="PSR31528.1"/>
    <property type="molecule type" value="Genomic_DNA"/>
</dbReference>
<dbReference type="GO" id="GO:0016209">
    <property type="term" value="F:antioxidant activity"/>
    <property type="evidence" value="ECO:0007669"/>
    <property type="project" value="InterPro"/>
</dbReference>
<feature type="compositionally biased region" description="Low complexity" evidence="1">
    <location>
        <begin position="52"/>
        <end position="75"/>
    </location>
</feature>
<keyword evidence="2" id="KW-1133">Transmembrane helix</keyword>
<gene>
    <name evidence="4" type="ORF">C7B43_02200</name>
</gene>
<evidence type="ECO:0000313" key="4">
    <source>
        <dbReference type="EMBL" id="PSR31528.1"/>
    </source>
</evidence>
<dbReference type="Proteomes" id="UP000242699">
    <property type="component" value="Unassembled WGS sequence"/>
</dbReference>
<feature type="transmembrane region" description="Helical" evidence="2">
    <location>
        <begin position="7"/>
        <end position="25"/>
    </location>
</feature>
<evidence type="ECO:0000259" key="3">
    <source>
        <dbReference type="PROSITE" id="PS51352"/>
    </source>
</evidence>
<keyword evidence="2" id="KW-0812">Transmembrane</keyword>
<dbReference type="Pfam" id="PF00578">
    <property type="entry name" value="AhpC-TSA"/>
    <property type="match status" value="1"/>
</dbReference>
<feature type="domain" description="Thioredoxin" evidence="3">
    <location>
        <begin position="84"/>
        <end position="222"/>
    </location>
</feature>
<feature type="region of interest" description="Disordered" evidence="1">
    <location>
        <begin position="30"/>
        <end position="75"/>
    </location>
</feature>